<dbReference type="Proteomes" id="UP000663843">
    <property type="component" value="Unassembled WGS sequence"/>
</dbReference>
<feature type="compositionally biased region" description="Polar residues" evidence="1">
    <location>
        <begin position="68"/>
        <end position="77"/>
    </location>
</feature>
<accession>A0A8H3A9M3</accession>
<evidence type="ECO:0000313" key="3">
    <source>
        <dbReference type="EMBL" id="CAE6409819.1"/>
    </source>
</evidence>
<feature type="compositionally biased region" description="Polar residues" evidence="1">
    <location>
        <begin position="189"/>
        <end position="200"/>
    </location>
</feature>
<feature type="domain" description="DUF6532" evidence="2">
    <location>
        <begin position="652"/>
        <end position="812"/>
    </location>
</feature>
<sequence length="1073" mass="116230">MPDNPGWQLSRDRSRRLNVNFPSGAIQSQDQLAHARNNNIRREYGREIAARLPPPAVSNPLTDAPLRNASSHRQNTASDEEDDNPITEDDFAEEFLKHLCERDAQDFRARYYSGEMSLEDLRNRVLVRSPHGSTALADHVSQPAPVGPGPIATDLRGNNAWPGITVVPQEGAIVQSRFVGDGYDLPVTNVSTNHPVSQPSPLRRTDVDTIVPGSPHPTPPPNHAGKGKAPARSVLASHALSGAGNAPITPTQQQTPRHVAPVRAPAAPMTPTAPRFRKDLPPRVRNAQATGLPVLGTTPTNAPATACTGPTLAPGSNIHSVGHNIHGGRGNIHFATYNNANNTSSGNQLYPSRQSNGRLGLQPQVGTPASNPFLDSFGPYAPTTAGTLPTGQDIPSAGNGVHVVPPVQPLSMTDGSMPMLARQPPITRNDVPGPFAQPADTYMPQGPAQPQVVYPPFQPPAHAAQPHTQLPLPTGYGNAQDVPPTFEHPGVPHYAQGNEGTRYAYGLQYDNILRARNTVLPEPCVRFPGARAPAYRQATVLVPPQVAPQVVPQAALNAFPHGPTARIGVLPAVVPPGAPMEAAARDGNVLVADRASEDDEPNLKGRPSTIRNHPVEVRPVLKTFVAIFKVSSVARGTYPFQGDQDQLPREDTPEGAWEMANEKHRTNFPFKVEYLKPVDAALCNFRTAATKALRPQVEQYFGLRPGEPERNIEVKNRMLPHGIHEGIPEEGRKPMQSAYLRDACRFTLFSSKRAIGFRNPEKFGPLPGEVLALICTLTHHEMYAYRNGECDMQDLNATQQEAMFEIYMVKIKWMREHKPIDLQNVCMSIWDYCMRSLVQPDPRQEITPPPRECSPDATELYESEFSSRLPPRALEAARATRRQLNLPGQAAPSEVLPGSMGPEGDHGDADMDMGEGGDPDEQPWEIFLQPDGTYVLAGADHTAEIDRSVVDNIIAGHISALEVLDMAAQSAPPSTPQAGPSGLTNAEKAAVTLVPGIAHIETVGSDDEYAATQQSSSDPQVSQLYGGRYLGQDGGVERYDEAEDLAHSGGFDARREIEPIIVSDEEMECDEDD</sequence>
<dbReference type="InterPro" id="IPR045341">
    <property type="entry name" value="DUF6532"/>
</dbReference>
<reference evidence="3" key="1">
    <citation type="submission" date="2021-01" db="EMBL/GenBank/DDBJ databases">
        <authorList>
            <person name="Kaushik A."/>
        </authorList>
    </citation>
    <scope>NUCLEOTIDE SEQUENCE</scope>
    <source>
        <strain evidence="3">AG2-2IIIB</strain>
    </source>
</reference>
<dbReference type="AlphaFoldDB" id="A0A8H3A9M3"/>
<feature type="region of interest" description="Disordered" evidence="1">
    <location>
        <begin position="47"/>
        <end position="86"/>
    </location>
</feature>
<feature type="compositionally biased region" description="Low complexity" evidence="1">
    <location>
        <begin position="459"/>
        <end position="471"/>
    </location>
</feature>
<feature type="region of interest" description="Disordered" evidence="1">
    <location>
        <begin position="189"/>
        <end position="232"/>
    </location>
</feature>
<comment type="caution">
    <text evidence="3">The sequence shown here is derived from an EMBL/GenBank/DDBJ whole genome shotgun (WGS) entry which is preliminary data.</text>
</comment>
<protein>
    <recommendedName>
        <fullName evidence="2">DUF6532 domain-containing protein</fullName>
    </recommendedName>
</protein>
<evidence type="ECO:0000256" key="1">
    <source>
        <dbReference type="SAM" id="MobiDB-lite"/>
    </source>
</evidence>
<gene>
    <name evidence="3" type="ORF">RDB_LOCUS42907</name>
</gene>
<proteinExistence type="predicted"/>
<dbReference type="Pfam" id="PF20149">
    <property type="entry name" value="DUF6532"/>
    <property type="match status" value="1"/>
</dbReference>
<feature type="region of interest" description="Disordered" evidence="1">
    <location>
        <begin position="459"/>
        <end position="490"/>
    </location>
</feature>
<feature type="region of interest" description="Disordered" evidence="1">
    <location>
        <begin position="884"/>
        <end position="916"/>
    </location>
</feature>
<name>A0A8H3A9M3_9AGAM</name>
<evidence type="ECO:0000259" key="2">
    <source>
        <dbReference type="Pfam" id="PF20149"/>
    </source>
</evidence>
<dbReference type="OrthoDB" id="276546at2759"/>
<dbReference type="EMBL" id="CAJMWT010001568">
    <property type="protein sequence ID" value="CAE6409819.1"/>
    <property type="molecule type" value="Genomic_DNA"/>
</dbReference>
<evidence type="ECO:0000313" key="4">
    <source>
        <dbReference type="Proteomes" id="UP000663843"/>
    </source>
</evidence>
<organism evidence="3 4">
    <name type="scientific">Rhizoctonia solani</name>
    <dbReference type="NCBI Taxonomy" id="456999"/>
    <lineage>
        <taxon>Eukaryota</taxon>
        <taxon>Fungi</taxon>
        <taxon>Dikarya</taxon>
        <taxon>Basidiomycota</taxon>
        <taxon>Agaricomycotina</taxon>
        <taxon>Agaricomycetes</taxon>
        <taxon>Cantharellales</taxon>
        <taxon>Ceratobasidiaceae</taxon>
        <taxon>Rhizoctonia</taxon>
    </lineage>
</organism>